<organism evidence="2 3">
    <name type="scientific">Portunus trituberculatus</name>
    <name type="common">Swimming crab</name>
    <name type="synonym">Neptunus trituberculatus</name>
    <dbReference type="NCBI Taxonomy" id="210409"/>
    <lineage>
        <taxon>Eukaryota</taxon>
        <taxon>Metazoa</taxon>
        <taxon>Ecdysozoa</taxon>
        <taxon>Arthropoda</taxon>
        <taxon>Crustacea</taxon>
        <taxon>Multicrustacea</taxon>
        <taxon>Malacostraca</taxon>
        <taxon>Eumalacostraca</taxon>
        <taxon>Eucarida</taxon>
        <taxon>Decapoda</taxon>
        <taxon>Pleocyemata</taxon>
        <taxon>Brachyura</taxon>
        <taxon>Eubrachyura</taxon>
        <taxon>Portunoidea</taxon>
        <taxon>Portunidae</taxon>
        <taxon>Portuninae</taxon>
        <taxon>Portunus</taxon>
    </lineage>
</organism>
<sequence length="127" mass="14024">MVVSCLGVQPLHMCSNHSKAILHHRLKNSGCLPIPTLNHIHIHIHTHHHQYHYSERGLPCTSGTSWLAVLTQPTVKGAPHTHAPHTTAALMAPRHARAQRDALPTPTFPPLHTDSLHDCLPSSPYQP</sequence>
<name>A0A5B7DHX9_PORTR</name>
<evidence type="ECO:0000256" key="1">
    <source>
        <dbReference type="SAM" id="MobiDB-lite"/>
    </source>
</evidence>
<reference evidence="2 3" key="1">
    <citation type="submission" date="2019-05" db="EMBL/GenBank/DDBJ databases">
        <title>Another draft genome of Portunus trituberculatus and its Hox gene families provides insights of decapod evolution.</title>
        <authorList>
            <person name="Jeong J.-H."/>
            <person name="Song I."/>
            <person name="Kim S."/>
            <person name="Choi T."/>
            <person name="Kim D."/>
            <person name="Ryu S."/>
            <person name="Kim W."/>
        </authorList>
    </citation>
    <scope>NUCLEOTIDE SEQUENCE [LARGE SCALE GENOMIC DNA]</scope>
    <source>
        <tissue evidence="2">Muscle</tissue>
    </source>
</reference>
<dbReference type="EMBL" id="VSRR010000907">
    <property type="protein sequence ID" value="MPC20753.1"/>
    <property type="molecule type" value="Genomic_DNA"/>
</dbReference>
<protein>
    <submittedName>
        <fullName evidence="2">Uncharacterized protein</fullName>
    </submittedName>
</protein>
<comment type="caution">
    <text evidence="2">The sequence shown here is derived from an EMBL/GenBank/DDBJ whole genome shotgun (WGS) entry which is preliminary data.</text>
</comment>
<evidence type="ECO:0000313" key="2">
    <source>
        <dbReference type="EMBL" id="MPC20753.1"/>
    </source>
</evidence>
<feature type="region of interest" description="Disordered" evidence="1">
    <location>
        <begin position="93"/>
        <end position="127"/>
    </location>
</feature>
<dbReference type="AlphaFoldDB" id="A0A5B7DHX9"/>
<dbReference type="Proteomes" id="UP000324222">
    <property type="component" value="Unassembled WGS sequence"/>
</dbReference>
<gene>
    <name evidence="2" type="ORF">E2C01_013710</name>
</gene>
<evidence type="ECO:0000313" key="3">
    <source>
        <dbReference type="Proteomes" id="UP000324222"/>
    </source>
</evidence>
<accession>A0A5B7DHX9</accession>
<proteinExistence type="predicted"/>
<keyword evidence="3" id="KW-1185">Reference proteome</keyword>